<dbReference type="WBParaSite" id="ES5_v2.g15448.t1">
    <property type="protein sequence ID" value="ES5_v2.g15448.t1"/>
    <property type="gene ID" value="ES5_v2.g15448"/>
</dbReference>
<organism evidence="1 2">
    <name type="scientific">Panagrolaimus sp. ES5</name>
    <dbReference type="NCBI Taxonomy" id="591445"/>
    <lineage>
        <taxon>Eukaryota</taxon>
        <taxon>Metazoa</taxon>
        <taxon>Ecdysozoa</taxon>
        <taxon>Nematoda</taxon>
        <taxon>Chromadorea</taxon>
        <taxon>Rhabditida</taxon>
        <taxon>Tylenchina</taxon>
        <taxon>Panagrolaimomorpha</taxon>
        <taxon>Panagrolaimoidea</taxon>
        <taxon>Panagrolaimidae</taxon>
        <taxon>Panagrolaimus</taxon>
    </lineage>
</organism>
<evidence type="ECO:0000313" key="2">
    <source>
        <dbReference type="WBParaSite" id="ES5_v2.g15448.t1"/>
    </source>
</evidence>
<reference evidence="2" key="1">
    <citation type="submission" date="2022-11" db="UniProtKB">
        <authorList>
            <consortium name="WormBaseParasite"/>
        </authorList>
    </citation>
    <scope>IDENTIFICATION</scope>
</reference>
<proteinExistence type="predicted"/>
<accession>A0AC34FDQ5</accession>
<sequence>MFLLRPSKHVLTNFRFAWTKVPLEYQQGRWIDGVREYFYYIDHNGHLFLDDQRMMNFTSCFKDKQFLAFFFRRLKYTSVDKYKEYFPYTSTCGKEKNYIRCDDRPIVFTSIQSDSGEFEYNKSTRSIPFEPSKLCMFPNGRLYHPSPFDNYGLVTSKLADELFVKFKFDANGKPTHFEWNGETVPLTNKLLQYAKEKE</sequence>
<protein>
    <submittedName>
        <fullName evidence="2">Uncharacterized protein</fullName>
    </submittedName>
</protein>
<evidence type="ECO:0000313" key="1">
    <source>
        <dbReference type="Proteomes" id="UP000887579"/>
    </source>
</evidence>
<dbReference type="Proteomes" id="UP000887579">
    <property type="component" value="Unplaced"/>
</dbReference>
<name>A0AC34FDQ5_9BILA</name>